<comment type="subcellular location">
    <subcellularLocation>
        <location evidence="1">Membrane</location>
        <topology evidence="1">Single-pass membrane protein</topology>
    </subcellularLocation>
</comment>
<feature type="disulfide bond" evidence="9">
    <location>
        <begin position="108"/>
        <end position="120"/>
    </location>
</feature>
<dbReference type="PROSITE" id="PS01209">
    <property type="entry name" value="LDLRA_1"/>
    <property type="match status" value="1"/>
</dbReference>
<dbReference type="SUPFAM" id="SSF57424">
    <property type="entry name" value="LDL receptor-like module"/>
    <property type="match status" value="4"/>
</dbReference>
<proteinExistence type="predicted"/>
<evidence type="ECO:0000256" key="1">
    <source>
        <dbReference type="ARBA" id="ARBA00004167"/>
    </source>
</evidence>
<keyword evidence="10" id="KW-0449">Lipoprotein</keyword>
<evidence type="ECO:0000256" key="8">
    <source>
        <dbReference type="ARBA" id="ARBA00023180"/>
    </source>
</evidence>
<dbReference type="PROSITE" id="PS50068">
    <property type="entry name" value="LDLRA_2"/>
    <property type="match status" value="4"/>
</dbReference>
<keyword evidence="8" id="KW-0325">Glycoprotein</keyword>
<dbReference type="AlphaFoldDB" id="A0A132ADZ7"/>
<sequence>MLSYLNDLLIHIPFRRTAYRQCQPDDHLCPNNGSQICIPIAKKCDGYIDCRDESDEKDCSHNGTSCQLNEFRCASGKKCIDETKRCDHWNDCGDRDLSDEENCNFPPCAVDQFRCTNAICIPMKWHCDGHADCTDAIDEKCINRDKLCDGVQDCSDGADEKNACSSSKCPSLFCEHQCKASLDGVVSI</sequence>
<evidence type="ECO:0000256" key="7">
    <source>
        <dbReference type="ARBA" id="ARBA00023170"/>
    </source>
</evidence>
<keyword evidence="3" id="KW-0677">Repeat</keyword>
<protein>
    <submittedName>
        <fullName evidence="10">Low-density lipoprotein receptor-like protein 5</fullName>
    </submittedName>
</protein>
<dbReference type="PRINTS" id="PR00261">
    <property type="entry name" value="LDLRECEPTOR"/>
</dbReference>
<keyword evidence="6 9" id="KW-1015">Disulfide bond</keyword>
<dbReference type="EMBL" id="JXLN01012695">
    <property type="protein sequence ID" value="KPM08785.1"/>
    <property type="molecule type" value="Genomic_DNA"/>
</dbReference>
<reference evidence="10 11" key="1">
    <citation type="journal article" date="2015" name="Parasit. Vectors">
        <title>Draft genome of the scabies mite.</title>
        <authorList>
            <person name="Rider S.D.Jr."/>
            <person name="Morgan M.S."/>
            <person name="Arlian L.G."/>
        </authorList>
    </citation>
    <scope>NUCLEOTIDE SEQUENCE [LARGE SCALE GENOMIC DNA]</scope>
    <source>
        <strain evidence="10">Arlian Lab</strain>
    </source>
</reference>
<dbReference type="OrthoDB" id="21182at2759"/>
<dbReference type="InterPro" id="IPR036055">
    <property type="entry name" value="LDL_receptor-like_sf"/>
</dbReference>
<dbReference type="Gene3D" id="4.10.400.10">
    <property type="entry name" value="Low-density Lipoprotein Receptor"/>
    <property type="match status" value="4"/>
</dbReference>
<comment type="caution">
    <text evidence="9">Lacks conserved residue(s) required for the propagation of feature annotation.</text>
</comment>
<dbReference type="GO" id="GO:0043235">
    <property type="term" value="C:receptor complex"/>
    <property type="evidence" value="ECO:0007669"/>
    <property type="project" value="TreeGrafter"/>
</dbReference>
<dbReference type="InterPro" id="IPR023415">
    <property type="entry name" value="LDLR_class-A_CS"/>
</dbReference>
<accession>A0A132ADZ7</accession>
<keyword evidence="7 10" id="KW-0675">Receptor</keyword>
<evidence type="ECO:0000256" key="4">
    <source>
        <dbReference type="ARBA" id="ARBA00022989"/>
    </source>
</evidence>
<keyword evidence="2" id="KW-0812">Transmembrane</keyword>
<evidence type="ECO:0000256" key="9">
    <source>
        <dbReference type="PROSITE-ProRule" id="PRU00124"/>
    </source>
</evidence>
<evidence type="ECO:0000256" key="5">
    <source>
        <dbReference type="ARBA" id="ARBA00023136"/>
    </source>
</evidence>
<keyword evidence="5" id="KW-0472">Membrane</keyword>
<evidence type="ECO:0000256" key="6">
    <source>
        <dbReference type="ARBA" id="ARBA00023157"/>
    </source>
</evidence>
<dbReference type="InterPro" id="IPR051221">
    <property type="entry name" value="LDLR-related"/>
</dbReference>
<feature type="disulfide bond" evidence="9">
    <location>
        <begin position="115"/>
        <end position="133"/>
    </location>
</feature>
<gene>
    <name evidence="10" type="ORF">QR98_0073100</name>
</gene>
<dbReference type="PANTHER" id="PTHR22722">
    <property type="entry name" value="LOW-DENSITY LIPOPROTEIN RECEPTOR-RELATED PROTEIN 2-RELATED"/>
    <property type="match status" value="1"/>
</dbReference>
<keyword evidence="4" id="KW-1133">Transmembrane helix</keyword>
<evidence type="ECO:0000256" key="2">
    <source>
        <dbReference type="ARBA" id="ARBA00022692"/>
    </source>
</evidence>
<dbReference type="CDD" id="cd00112">
    <property type="entry name" value="LDLa"/>
    <property type="match status" value="3"/>
</dbReference>
<dbReference type="Proteomes" id="UP000616769">
    <property type="component" value="Unassembled WGS sequence"/>
</dbReference>
<feature type="disulfide bond" evidence="9">
    <location>
        <begin position="44"/>
        <end position="59"/>
    </location>
</feature>
<dbReference type="VEuPathDB" id="VectorBase:SSCA009785"/>
<organism evidence="10 11">
    <name type="scientific">Sarcoptes scabiei</name>
    <name type="common">Itch mite</name>
    <name type="synonym">Acarus scabiei</name>
    <dbReference type="NCBI Taxonomy" id="52283"/>
    <lineage>
        <taxon>Eukaryota</taxon>
        <taxon>Metazoa</taxon>
        <taxon>Ecdysozoa</taxon>
        <taxon>Arthropoda</taxon>
        <taxon>Chelicerata</taxon>
        <taxon>Arachnida</taxon>
        <taxon>Acari</taxon>
        <taxon>Acariformes</taxon>
        <taxon>Sarcoptiformes</taxon>
        <taxon>Astigmata</taxon>
        <taxon>Psoroptidia</taxon>
        <taxon>Sarcoptoidea</taxon>
        <taxon>Sarcoptidae</taxon>
        <taxon>Sarcoptinae</taxon>
        <taxon>Sarcoptes</taxon>
    </lineage>
</organism>
<dbReference type="Pfam" id="PF00057">
    <property type="entry name" value="Ldl_recept_a"/>
    <property type="match status" value="3"/>
</dbReference>
<dbReference type="SMART" id="SM00192">
    <property type="entry name" value="LDLa"/>
    <property type="match status" value="4"/>
</dbReference>
<evidence type="ECO:0000313" key="10">
    <source>
        <dbReference type="EMBL" id="KPM08785.1"/>
    </source>
</evidence>
<dbReference type="InterPro" id="IPR002172">
    <property type="entry name" value="LDrepeatLR_classA_rpt"/>
</dbReference>
<dbReference type="GO" id="GO:0005886">
    <property type="term" value="C:plasma membrane"/>
    <property type="evidence" value="ECO:0007669"/>
    <property type="project" value="TreeGrafter"/>
</dbReference>
<name>A0A132ADZ7_SARSC</name>
<evidence type="ECO:0000313" key="11">
    <source>
        <dbReference type="Proteomes" id="UP000616769"/>
    </source>
</evidence>
<comment type="caution">
    <text evidence="10">The sequence shown here is derived from an EMBL/GenBank/DDBJ whole genome shotgun (WGS) entry which is preliminary data.</text>
</comment>
<evidence type="ECO:0000256" key="3">
    <source>
        <dbReference type="ARBA" id="ARBA00022737"/>
    </source>
</evidence>